<organism evidence="1 2">
    <name type="scientific">Pseudoalteromonas luteoviolacea CPMOR-1</name>
    <dbReference type="NCBI Taxonomy" id="1365248"/>
    <lineage>
        <taxon>Bacteria</taxon>
        <taxon>Pseudomonadati</taxon>
        <taxon>Pseudomonadota</taxon>
        <taxon>Gammaproteobacteria</taxon>
        <taxon>Alteromonadales</taxon>
        <taxon>Pseudoalteromonadaceae</taxon>
        <taxon>Pseudoalteromonas</taxon>
    </lineage>
</organism>
<dbReference type="AlphaFoldDB" id="A0A167L5K8"/>
<dbReference type="EMBL" id="AUYC01000025">
    <property type="protein sequence ID" value="KZN63853.1"/>
    <property type="molecule type" value="Genomic_DNA"/>
</dbReference>
<proteinExistence type="predicted"/>
<reference evidence="1 2" key="1">
    <citation type="submission" date="2013-07" db="EMBL/GenBank/DDBJ databases">
        <title>Comparative Genomic and Metabolomic Analysis of Twelve Strains of Pseudoalteromonas luteoviolacea.</title>
        <authorList>
            <person name="Vynne N.G."/>
            <person name="Mansson M."/>
            <person name="Gram L."/>
        </authorList>
    </citation>
    <scope>NUCLEOTIDE SEQUENCE [LARGE SCALE GENOMIC DNA]</scope>
    <source>
        <strain evidence="1 2">CPMOR-1</strain>
    </source>
</reference>
<name>A0A167L5K8_9GAMM</name>
<comment type="caution">
    <text evidence="1">The sequence shown here is derived from an EMBL/GenBank/DDBJ whole genome shotgun (WGS) entry which is preliminary data.</text>
</comment>
<protein>
    <submittedName>
        <fullName evidence="1">Uncharacterized protein</fullName>
    </submittedName>
</protein>
<accession>A0A167L5K8</accession>
<gene>
    <name evidence="1" type="ORF">N473_16170</name>
</gene>
<sequence>MAILFISVYLVLATVLALLDYKDNGLEASNKID</sequence>
<evidence type="ECO:0000313" key="2">
    <source>
        <dbReference type="Proteomes" id="UP000076486"/>
    </source>
</evidence>
<dbReference type="Proteomes" id="UP000076486">
    <property type="component" value="Unassembled WGS sequence"/>
</dbReference>
<evidence type="ECO:0000313" key="1">
    <source>
        <dbReference type="EMBL" id="KZN63853.1"/>
    </source>
</evidence>